<evidence type="ECO:0000256" key="4">
    <source>
        <dbReference type="ARBA" id="ARBA00023015"/>
    </source>
</evidence>
<keyword evidence="4" id="KW-0805">Transcription regulation</keyword>
<dbReference type="Proteomes" id="UP001159427">
    <property type="component" value="Unassembled WGS sequence"/>
</dbReference>
<evidence type="ECO:0000256" key="6">
    <source>
        <dbReference type="ARBA" id="ARBA00023242"/>
    </source>
</evidence>
<organism evidence="8 9">
    <name type="scientific">Porites evermanni</name>
    <dbReference type="NCBI Taxonomy" id="104178"/>
    <lineage>
        <taxon>Eukaryota</taxon>
        <taxon>Metazoa</taxon>
        <taxon>Cnidaria</taxon>
        <taxon>Anthozoa</taxon>
        <taxon>Hexacorallia</taxon>
        <taxon>Scleractinia</taxon>
        <taxon>Fungiina</taxon>
        <taxon>Poritidae</taxon>
        <taxon>Porites</taxon>
    </lineage>
</organism>
<evidence type="ECO:0000313" key="8">
    <source>
        <dbReference type="EMBL" id="CAH3021797.1"/>
    </source>
</evidence>
<comment type="caution">
    <text evidence="8">The sequence shown here is derived from an EMBL/GenBank/DDBJ whole genome shotgun (WGS) entry which is preliminary data.</text>
</comment>
<protein>
    <recommendedName>
        <fullName evidence="3">Mediator of RNA polymerase II transcription subunit 29</fullName>
    </recommendedName>
    <alternativeName>
        <fullName evidence="7">Mediator complex subunit 29</fullName>
    </alternativeName>
</protein>
<evidence type="ECO:0000313" key="9">
    <source>
        <dbReference type="Proteomes" id="UP001159427"/>
    </source>
</evidence>
<dbReference type="PANTHER" id="PTHR28314">
    <property type="entry name" value="MEDIATOR OF RNA POLYMERASE II TRANSCRIPTION SUBUNIT 29"/>
    <property type="match status" value="1"/>
</dbReference>
<sequence>MATSGGMDAEYIGKYIKIVKDSLAKVMKSANDAINQNAEVDLRMKSTTQSEGTSNKLEKHLEDFYTACDQLQLYLEIMRETENQTQLSMKYTPKPVSNSKTENVTGTQTYTEYLSTVRTQIAAAKELQDLLSDFCLAQLS</sequence>
<keyword evidence="6" id="KW-0539">Nucleus</keyword>
<dbReference type="PANTHER" id="PTHR28314:SF1">
    <property type="entry name" value="MEDIATOR OF RNA POLYMERASE II TRANSCRIPTION SUBUNIT 29"/>
    <property type="match status" value="1"/>
</dbReference>
<dbReference type="Pfam" id="PF11568">
    <property type="entry name" value="Med29"/>
    <property type="match status" value="1"/>
</dbReference>
<dbReference type="InterPro" id="IPR021018">
    <property type="entry name" value="Mediator_Med29_met"/>
</dbReference>
<comment type="subcellular location">
    <subcellularLocation>
        <location evidence="1">Nucleus</location>
    </subcellularLocation>
</comment>
<gene>
    <name evidence="8" type="ORF">PEVE_00012823</name>
</gene>
<evidence type="ECO:0000256" key="5">
    <source>
        <dbReference type="ARBA" id="ARBA00023163"/>
    </source>
</evidence>
<dbReference type="EMBL" id="CALNXI010000195">
    <property type="protein sequence ID" value="CAH3021797.1"/>
    <property type="molecule type" value="Genomic_DNA"/>
</dbReference>
<evidence type="ECO:0000256" key="1">
    <source>
        <dbReference type="ARBA" id="ARBA00004123"/>
    </source>
</evidence>
<proteinExistence type="inferred from homology"/>
<keyword evidence="5" id="KW-0804">Transcription</keyword>
<evidence type="ECO:0000256" key="2">
    <source>
        <dbReference type="ARBA" id="ARBA00009851"/>
    </source>
</evidence>
<name>A0ABN8LWV8_9CNID</name>
<accession>A0ABN8LWV8</accession>
<reference evidence="8 9" key="1">
    <citation type="submission" date="2022-05" db="EMBL/GenBank/DDBJ databases">
        <authorList>
            <consortium name="Genoscope - CEA"/>
            <person name="William W."/>
        </authorList>
    </citation>
    <scope>NUCLEOTIDE SEQUENCE [LARGE SCALE GENOMIC DNA]</scope>
</reference>
<comment type="similarity">
    <text evidence="2">Belongs to the Mediator complex subunit 29 family.</text>
</comment>
<evidence type="ECO:0000256" key="3">
    <source>
        <dbReference type="ARBA" id="ARBA00019684"/>
    </source>
</evidence>
<evidence type="ECO:0000256" key="7">
    <source>
        <dbReference type="ARBA" id="ARBA00031963"/>
    </source>
</evidence>
<keyword evidence="9" id="KW-1185">Reference proteome</keyword>